<dbReference type="PATRIC" id="fig|1703774.3.peg.1408"/>
<comment type="similarity">
    <text evidence="1">Belongs to the isocitrate and isopropylmalate dehydrogenases family.</text>
</comment>
<dbReference type="Gene3D" id="3.40.718.10">
    <property type="entry name" value="Isopropylmalate Dehydrogenase"/>
    <property type="match status" value="1"/>
</dbReference>
<evidence type="ECO:0000313" key="5">
    <source>
        <dbReference type="Proteomes" id="UP000051717"/>
    </source>
</evidence>
<dbReference type="SUPFAM" id="SSF53659">
    <property type="entry name" value="Isocitrate/Isopropylmalate dehydrogenase-like"/>
    <property type="match status" value="1"/>
</dbReference>
<evidence type="ECO:0000313" key="4">
    <source>
        <dbReference type="EMBL" id="KPK70018.1"/>
    </source>
</evidence>
<dbReference type="PANTHER" id="PTHR11835">
    <property type="entry name" value="DECARBOXYLATING DEHYDROGENASES-ISOCITRATE, ISOPROPYLMALATE, TARTRATE"/>
    <property type="match status" value="1"/>
</dbReference>
<reference evidence="4 5" key="1">
    <citation type="journal article" date="2015" name="Microbiome">
        <title>Genomic resolution of linkages in carbon, nitrogen, and sulfur cycling among widespread estuary sediment bacteria.</title>
        <authorList>
            <person name="Baker B.J."/>
            <person name="Lazar C.S."/>
            <person name="Teske A.P."/>
            <person name="Dick G.J."/>
        </authorList>
    </citation>
    <scope>NUCLEOTIDE SEQUENCE [LARGE SCALE GENOMIC DNA]</scope>
    <source>
        <strain evidence="4">SM23_40</strain>
    </source>
</reference>
<dbReference type="SMART" id="SM01329">
    <property type="entry name" value="Iso_dh"/>
    <property type="match status" value="1"/>
</dbReference>
<dbReference type="GO" id="GO:0006102">
    <property type="term" value="P:isocitrate metabolic process"/>
    <property type="evidence" value="ECO:0007669"/>
    <property type="project" value="TreeGrafter"/>
</dbReference>
<protein>
    <submittedName>
        <fullName evidence="4">Isocitrate dehydrogenase</fullName>
    </submittedName>
</protein>
<dbReference type="GO" id="GO:0006099">
    <property type="term" value="P:tricarboxylic acid cycle"/>
    <property type="evidence" value="ECO:0007669"/>
    <property type="project" value="TreeGrafter"/>
</dbReference>
<evidence type="ECO:0000259" key="3">
    <source>
        <dbReference type="SMART" id="SM01329"/>
    </source>
</evidence>
<evidence type="ECO:0000256" key="1">
    <source>
        <dbReference type="ARBA" id="ARBA00007769"/>
    </source>
</evidence>
<accession>A0A0S8GBX1</accession>
<gene>
    <name evidence="4" type="ORF">AMJ82_04200</name>
</gene>
<dbReference type="AlphaFoldDB" id="A0A0S8GBX1"/>
<comment type="caution">
    <text evidence="4">The sequence shown here is derived from an EMBL/GenBank/DDBJ whole genome shotgun (WGS) entry which is preliminary data.</text>
</comment>
<evidence type="ECO:0000256" key="2">
    <source>
        <dbReference type="ARBA" id="ARBA00023002"/>
    </source>
</evidence>
<sequence length="397" mass="44197">MSSEAVEKAKEHFGAVLEQQLARVDRMKAAEDWLDFEALRPIIIGIIGGDGIGPYIAAQAQRVLEFMLEDEQKSGKVEFRVIEGLTIENRAKHNKPIPGDVLAEIKKCHVLLKGPTTTPRRGDPWPNVESANVAMRKELDLFANVRPVKVPKEGIDWMFFRENTEGAYALGSNGVDVTEDLAVDFTVTTTQGSDRIIRAAFEYAKKNGVNKVTLVTKANVVKTTDGKFLKIGQEIAREYPEIEVDDWYIDIMTAKLVDQKRRTQFKVMALPNLYGDILTDEAAEFQGGVGTAGSANIGKRYAMFEAIHGSAPRMVRENRAQYADPSSMIRAAAMLLSHIGFPDRAKMLEMALDICGQHERKLAITGRSDGATGQELADYIMETLQDKKLEAKWKSYQ</sequence>
<dbReference type="EMBL" id="LJUI01000024">
    <property type="protein sequence ID" value="KPK70018.1"/>
    <property type="molecule type" value="Genomic_DNA"/>
</dbReference>
<keyword evidence="2" id="KW-0560">Oxidoreductase</keyword>
<proteinExistence type="inferred from homology"/>
<feature type="domain" description="Isopropylmalate dehydrogenase-like" evidence="3">
    <location>
        <begin position="43"/>
        <end position="380"/>
    </location>
</feature>
<dbReference type="PANTHER" id="PTHR11835:SF34">
    <property type="entry name" value="ISOCITRATE DEHYDROGENASE [NAD] SUBUNIT ALPHA, MITOCHONDRIAL"/>
    <property type="match status" value="1"/>
</dbReference>
<name>A0A0S8GBX1_UNCT6</name>
<dbReference type="InterPro" id="IPR024084">
    <property type="entry name" value="IsoPropMal-DH-like_dom"/>
</dbReference>
<dbReference type="Pfam" id="PF00180">
    <property type="entry name" value="Iso_dh"/>
    <property type="match status" value="1"/>
</dbReference>
<organism evidence="4 5">
    <name type="scientific">candidate division TA06 bacterium SM23_40</name>
    <dbReference type="NCBI Taxonomy" id="1703774"/>
    <lineage>
        <taxon>Bacteria</taxon>
        <taxon>Bacteria division TA06</taxon>
    </lineage>
</organism>
<dbReference type="Proteomes" id="UP000051717">
    <property type="component" value="Unassembled WGS sequence"/>
</dbReference>
<dbReference type="GO" id="GO:0004449">
    <property type="term" value="F:isocitrate dehydrogenase (NAD+) activity"/>
    <property type="evidence" value="ECO:0007669"/>
    <property type="project" value="TreeGrafter"/>
</dbReference>